<dbReference type="SUPFAM" id="SSF56935">
    <property type="entry name" value="Porins"/>
    <property type="match status" value="1"/>
</dbReference>
<reference evidence="3 4" key="1">
    <citation type="submission" date="2016-08" db="EMBL/GenBank/DDBJ databases">
        <authorList>
            <person name="Seilhamer J.J."/>
        </authorList>
    </citation>
    <scope>NUCLEOTIDE SEQUENCE [LARGE SCALE GENOMIC DNA]</scope>
    <source>
        <strain evidence="3 4">A37T2</strain>
    </source>
</reference>
<dbReference type="RefSeq" id="WP_240619175.1">
    <property type="nucleotide sequence ID" value="NZ_FMAR01000002.1"/>
</dbReference>
<dbReference type="NCBIfam" id="TIGR04056">
    <property type="entry name" value="OMP_RagA_SusC"/>
    <property type="match status" value="1"/>
</dbReference>
<organism evidence="3 4">
    <name type="scientific">Chitinophaga costaii</name>
    <dbReference type="NCBI Taxonomy" id="1335309"/>
    <lineage>
        <taxon>Bacteria</taxon>
        <taxon>Pseudomonadati</taxon>
        <taxon>Bacteroidota</taxon>
        <taxon>Chitinophagia</taxon>
        <taxon>Chitinophagales</taxon>
        <taxon>Chitinophagaceae</taxon>
        <taxon>Chitinophaga</taxon>
    </lineage>
</organism>
<feature type="chain" id="PRO_5008688972" evidence="1">
    <location>
        <begin position="29"/>
        <end position="1028"/>
    </location>
</feature>
<evidence type="ECO:0000313" key="4">
    <source>
        <dbReference type="Proteomes" id="UP000242818"/>
    </source>
</evidence>
<dbReference type="InterPro" id="IPR023996">
    <property type="entry name" value="TonB-dep_OMP_SusC/RagA"/>
</dbReference>
<dbReference type="InterPro" id="IPR037066">
    <property type="entry name" value="Plug_dom_sf"/>
</dbReference>
<proteinExistence type="predicted"/>
<name>A0A1C4AVZ6_9BACT</name>
<dbReference type="InterPro" id="IPR008969">
    <property type="entry name" value="CarboxyPept-like_regulatory"/>
</dbReference>
<dbReference type="Gene3D" id="2.170.130.10">
    <property type="entry name" value="TonB-dependent receptor, plug domain"/>
    <property type="match status" value="1"/>
</dbReference>
<evidence type="ECO:0000313" key="3">
    <source>
        <dbReference type="EMBL" id="SCB98785.1"/>
    </source>
</evidence>
<dbReference type="EMBL" id="FMAR01000002">
    <property type="protein sequence ID" value="SCB98785.1"/>
    <property type="molecule type" value="Genomic_DNA"/>
</dbReference>
<dbReference type="Pfam" id="PF00593">
    <property type="entry name" value="TonB_dep_Rec_b-barrel"/>
    <property type="match status" value="1"/>
</dbReference>
<dbReference type="InterPro" id="IPR000531">
    <property type="entry name" value="Beta-barrel_TonB"/>
</dbReference>
<feature type="signal peptide" evidence="1">
    <location>
        <begin position="1"/>
        <end position="28"/>
    </location>
</feature>
<feature type="domain" description="TonB-dependent receptor-like beta-barrel" evidence="2">
    <location>
        <begin position="433"/>
        <end position="996"/>
    </location>
</feature>
<keyword evidence="1" id="KW-0732">Signal</keyword>
<dbReference type="SUPFAM" id="SSF49464">
    <property type="entry name" value="Carboxypeptidase regulatory domain-like"/>
    <property type="match status" value="1"/>
</dbReference>
<dbReference type="STRING" id="1335309.GA0116948_102310"/>
<dbReference type="Pfam" id="PF13715">
    <property type="entry name" value="CarbopepD_reg_2"/>
    <property type="match status" value="1"/>
</dbReference>
<dbReference type="Gene3D" id="2.60.40.1120">
    <property type="entry name" value="Carboxypeptidase-like, regulatory domain"/>
    <property type="match status" value="1"/>
</dbReference>
<dbReference type="Proteomes" id="UP000242818">
    <property type="component" value="Unassembled WGS sequence"/>
</dbReference>
<sequence>MAQRYTQQYFPVLLLCFLAFAMPGRLLAQDSAGVAGLLYDPYGHPLAGAKVVVRGNSDTTTTDETGHFTLRAHPQQTLLLQHSGYNTIAYKVKGYDTLYLRMEESFLQSPSRIPVLYGEASPRSMVGAVSTVYTNQLNTTPATLYAYALPGQLAGLYTQQNSGFRNPSAAANYSVDIFVGNRPKPGAGEVSDNTEIGLSLRGQSPVTIVDGVQREVYSIDPENIESISVLKDALSTILLGQRSSRGILLVTTKRAQPGKPRLSFTAQTGIQESLSLPKPLPAWQYAYLLNEALQNDGSNPLYTAADFDAYRHHTDPYGHPDVNWYNTILRNNAPMSRYNLGINGGGAVARYAVSLNYTDQQGMFRESGSENYGTNARLKRYLINTDVNINVTRNLNVGLQIFGRIQEGTQPGATTSSLLGTLLALPSNAYPVHNTNGTWGGTPNLTTNLLAQTVNSGYIQDNTKDVMANVDVKYDLGSVLAGLSVAVKGNLSIQSDNAINRSKQDLVYRMTVSQGDTLFTKAGSAVAQQNSFIPVFNGQAFFGQASLLYDRSFGQHGVHAALFADRRQTIYNYDLPGVATNLSAKAGYQYADKYFIDGAINRSGFNRYKPGHQYGTFYAAGIGWDIAREKFLEDASSWLDQLKIRATYGHTGNGTDNSGYYIWRQDFAENNGIGGGIYSQGTVRSAASGYYEDGLANVNISWETAKKMDAGIDISLFHNKLQITGDYYHDRYENLLQIRGKNLALTGIDYPPENIGIDLYQGGELSITYKGRVNAFNYFITANGNLMQTKVIFMDEQRRDYNWNKRTGQPIGMMFGYVADGLFQSAEEATGSAKVTGDKPQPGDIKYKDLNGDGVINQFDEAPIGTYKPRIYYGLTAGFSWKGFDVSAILQGVANRSNYVANFQTEAGFQFLNFSYGQAYQQVTGRWTPETAAKATYPRLTADANFNNNKYTSSYWIRNGSYFRLKNLSIAYNLPLAWVSRLKLGSIKVFANGENLLTHAAYDFVDPEVGVGAYPIQRVFNTGINIKF</sequence>
<evidence type="ECO:0000259" key="2">
    <source>
        <dbReference type="Pfam" id="PF00593"/>
    </source>
</evidence>
<dbReference type="AlphaFoldDB" id="A0A1C4AVZ6"/>
<evidence type="ECO:0000256" key="1">
    <source>
        <dbReference type="SAM" id="SignalP"/>
    </source>
</evidence>
<protein>
    <submittedName>
        <fullName evidence="3">TonB-linked outer membrane protein, SusC/RagA family</fullName>
    </submittedName>
</protein>
<accession>A0A1C4AVZ6</accession>
<gene>
    <name evidence="3" type="ORF">GA0116948_102310</name>
</gene>
<keyword evidence="4" id="KW-1185">Reference proteome</keyword>